<gene>
    <name evidence="1" type="ORF">GCM10011349_12450</name>
</gene>
<dbReference type="EMBL" id="BMLK01000005">
    <property type="protein sequence ID" value="GGN45912.1"/>
    <property type="molecule type" value="Genomic_DNA"/>
</dbReference>
<reference evidence="2" key="1">
    <citation type="journal article" date="2019" name="Int. J. Syst. Evol. Microbiol.">
        <title>The Global Catalogue of Microorganisms (GCM) 10K type strain sequencing project: providing services to taxonomists for standard genome sequencing and annotation.</title>
        <authorList>
            <consortium name="The Broad Institute Genomics Platform"/>
            <consortium name="The Broad Institute Genome Sequencing Center for Infectious Disease"/>
            <person name="Wu L."/>
            <person name="Ma J."/>
        </authorList>
    </citation>
    <scope>NUCLEOTIDE SEQUENCE [LARGE SCALE GENOMIC DNA]</scope>
    <source>
        <strain evidence="2">CGMCC 1.6784</strain>
    </source>
</reference>
<evidence type="ECO:0000313" key="2">
    <source>
        <dbReference type="Proteomes" id="UP000605099"/>
    </source>
</evidence>
<evidence type="ECO:0000313" key="1">
    <source>
        <dbReference type="EMBL" id="GGN45912.1"/>
    </source>
</evidence>
<protein>
    <submittedName>
        <fullName evidence="1">Uncharacterized protein</fullName>
    </submittedName>
</protein>
<accession>A0ABQ2JIN1</accession>
<comment type="caution">
    <text evidence="1">The sequence shown here is derived from an EMBL/GenBank/DDBJ whole genome shotgun (WGS) entry which is preliminary data.</text>
</comment>
<sequence>MITSAADAALARSFENVERPKMRCAAVPQMIAPISSSAPREVRGDEAKHNCVICLEGVNELSSHSLSQASLAELPCIDSIGDTGVAGNLMPLSILDGEKLAQASIKFGIRGSSPP</sequence>
<keyword evidence="2" id="KW-1185">Reference proteome</keyword>
<dbReference type="Proteomes" id="UP000605099">
    <property type="component" value="Unassembled WGS sequence"/>
</dbReference>
<name>A0ABQ2JIN1_9SPHN</name>
<organism evidence="1 2">
    <name type="scientific">Novosphingobium indicum</name>
    <dbReference type="NCBI Taxonomy" id="462949"/>
    <lineage>
        <taxon>Bacteria</taxon>
        <taxon>Pseudomonadati</taxon>
        <taxon>Pseudomonadota</taxon>
        <taxon>Alphaproteobacteria</taxon>
        <taxon>Sphingomonadales</taxon>
        <taxon>Sphingomonadaceae</taxon>
        <taxon>Novosphingobium</taxon>
    </lineage>
</organism>
<dbReference type="RefSeq" id="WP_188818835.1">
    <property type="nucleotide sequence ID" value="NZ_BMLK01000005.1"/>
</dbReference>
<proteinExistence type="predicted"/>